<keyword evidence="10" id="KW-1185">Reference proteome</keyword>
<evidence type="ECO:0000256" key="7">
    <source>
        <dbReference type="ARBA" id="ARBA00023136"/>
    </source>
</evidence>
<dbReference type="Proteomes" id="UP000033115">
    <property type="component" value="Chromosome"/>
</dbReference>
<dbReference type="PANTHER" id="PTHR30047">
    <property type="entry name" value="HIGH-AFFINITY CHOLINE TRANSPORT PROTEIN-RELATED"/>
    <property type="match status" value="1"/>
</dbReference>
<feature type="transmembrane region" description="Helical" evidence="8">
    <location>
        <begin position="86"/>
        <end position="112"/>
    </location>
</feature>
<feature type="transmembrane region" description="Helical" evidence="8">
    <location>
        <begin position="132"/>
        <end position="159"/>
    </location>
</feature>
<keyword evidence="6 8" id="KW-1133">Transmembrane helix</keyword>
<evidence type="ECO:0000313" key="9">
    <source>
        <dbReference type="EMBL" id="AKA71500.1"/>
    </source>
</evidence>
<dbReference type="RefSeq" id="WP_029159361.1">
    <property type="nucleotide sequence ID" value="NZ_CP009933.1"/>
</dbReference>
<dbReference type="Pfam" id="PF02028">
    <property type="entry name" value="BCCT"/>
    <property type="match status" value="1"/>
</dbReference>
<keyword evidence="7 8" id="KW-0472">Membrane</keyword>
<dbReference type="STRING" id="1548.CSCA_4375"/>
<protein>
    <submittedName>
        <fullName evidence="9">BCCT transporter</fullName>
    </submittedName>
</protein>
<evidence type="ECO:0000256" key="4">
    <source>
        <dbReference type="ARBA" id="ARBA00022475"/>
    </source>
</evidence>
<comment type="similarity">
    <text evidence="2">Belongs to the BCCT transporter (TC 2.A.15) family.</text>
</comment>
<dbReference type="EMBL" id="CP009933">
    <property type="protein sequence ID" value="AKA71500.1"/>
    <property type="molecule type" value="Genomic_DNA"/>
</dbReference>
<evidence type="ECO:0000256" key="3">
    <source>
        <dbReference type="ARBA" id="ARBA00022448"/>
    </source>
</evidence>
<sequence length="524" mass="57860">MLKKINLPIALLAVGLLIAMVIPMILFPDGSAAVISNFYSAMTLNFPWLFLIIAFLSAVFAVFIMFSKYGDIRLGGPEAKPHYKLFTWISMNMCSAAGAGILIFGMVEWMYYVKTPPFGVKPMSVQAYEYASAYGMFHWGFSAWAIYLPVSLALGYIYWNKKMDSLNLSDLCKTVLKGDSLLVKITRICIDGVVAFGYIGGLVCTIGLGTSILAELAGHLLNMPVTFGLRISIILVFCVFFILSTSKSIAKGVGIISGFNVKLAIGFFVFVFLVGPKSFILNNFTMAVGTNIREFVHMSFNTDSIAKTGFIQQWTIFYWAWYVGCTISDGLWLARVSYGRTFREIAIVRCIWTSLACWIAFAVLGNYGMSLELSGKLNLSQMVIDSGNNAAVLAVLKTLPLSGLAIAVYMAVVFITLACGATAASTVVSILTSKNLKNDEEPNKWYKVFWAFLVLLLPVSILFLEHMVPGLNVLTTIQSVTSVFAIPMLIVIALLLVSFYKILKKDIENKDIDVDKNKLFKWNS</sequence>
<feature type="transmembrane region" description="Helical" evidence="8">
    <location>
        <begin position="46"/>
        <end position="66"/>
    </location>
</feature>
<keyword evidence="5 8" id="KW-0812">Transmembrane</keyword>
<proteinExistence type="inferred from homology"/>
<feature type="transmembrane region" description="Helical" evidence="8">
    <location>
        <begin position="255"/>
        <end position="275"/>
    </location>
</feature>
<evidence type="ECO:0000313" key="10">
    <source>
        <dbReference type="Proteomes" id="UP000033115"/>
    </source>
</evidence>
<dbReference type="PANTHER" id="PTHR30047:SF7">
    <property type="entry name" value="HIGH-AFFINITY CHOLINE TRANSPORT PROTEIN"/>
    <property type="match status" value="1"/>
</dbReference>
<evidence type="ECO:0000256" key="6">
    <source>
        <dbReference type="ARBA" id="ARBA00022989"/>
    </source>
</evidence>
<dbReference type="GO" id="GO:0022857">
    <property type="term" value="F:transmembrane transporter activity"/>
    <property type="evidence" value="ECO:0007669"/>
    <property type="project" value="InterPro"/>
</dbReference>
<evidence type="ECO:0000256" key="5">
    <source>
        <dbReference type="ARBA" id="ARBA00022692"/>
    </source>
</evidence>
<dbReference type="AlphaFoldDB" id="A0A0E3M9X3"/>
<evidence type="ECO:0000256" key="8">
    <source>
        <dbReference type="SAM" id="Phobius"/>
    </source>
</evidence>
<accession>A0A0E3M9X3</accession>
<dbReference type="InterPro" id="IPR000060">
    <property type="entry name" value="BCCT_transptr"/>
</dbReference>
<gene>
    <name evidence="9" type="ORF">CSCA_4375</name>
</gene>
<comment type="subcellular location">
    <subcellularLocation>
        <location evidence="1">Cell membrane</location>
        <topology evidence="1">Multi-pass membrane protein</topology>
    </subcellularLocation>
</comment>
<feature type="transmembrane region" description="Helical" evidence="8">
    <location>
        <begin position="220"/>
        <end position="243"/>
    </location>
</feature>
<evidence type="ECO:0000256" key="2">
    <source>
        <dbReference type="ARBA" id="ARBA00005658"/>
    </source>
</evidence>
<dbReference type="KEGG" id="csq:CSCA_4375"/>
<dbReference type="GO" id="GO:0005886">
    <property type="term" value="C:plasma membrane"/>
    <property type="evidence" value="ECO:0007669"/>
    <property type="project" value="UniProtKB-SubCell"/>
</dbReference>
<keyword evidence="4" id="KW-1003">Cell membrane</keyword>
<feature type="transmembrane region" description="Helical" evidence="8">
    <location>
        <begin position="445"/>
        <end position="464"/>
    </location>
</feature>
<feature type="transmembrane region" description="Helical" evidence="8">
    <location>
        <begin position="346"/>
        <end position="369"/>
    </location>
</feature>
<feature type="transmembrane region" description="Helical" evidence="8">
    <location>
        <begin position="316"/>
        <end position="334"/>
    </location>
</feature>
<organism evidence="9 10">
    <name type="scientific">Clostridium scatologenes</name>
    <dbReference type="NCBI Taxonomy" id="1548"/>
    <lineage>
        <taxon>Bacteria</taxon>
        <taxon>Bacillati</taxon>
        <taxon>Bacillota</taxon>
        <taxon>Clostridia</taxon>
        <taxon>Eubacteriales</taxon>
        <taxon>Clostridiaceae</taxon>
        <taxon>Clostridium</taxon>
    </lineage>
</organism>
<dbReference type="HOGENOM" id="CLU_010118_6_0_9"/>
<keyword evidence="3" id="KW-0813">Transport</keyword>
<feature type="transmembrane region" description="Helical" evidence="8">
    <location>
        <begin position="7"/>
        <end position="26"/>
    </location>
</feature>
<reference evidence="9 10" key="1">
    <citation type="journal article" date="2015" name="J. Biotechnol.">
        <title>Complete genome sequence of a malodorant-producing acetogen, Clostridium scatologenes ATCC 25775(T).</title>
        <authorList>
            <person name="Zhu Z."/>
            <person name="Guo T."/>
            <person name="Zheng H."/>
            <person name="Song T."/>
            <person name="Ouyang P."/>
            <person name="Xie J."/>
        </authorList>
    </citation>
    <scope>NUCLEOTIDE SEQUENCE [LARGE SCALE GENOMIC DNA]</scope>
    <source>
        <strain evidence="9 10">ATCC 25775</strain>
    </source>
</reference>
<feature type="transmembrane region" description="Helical" evidence="8">
    <location>
        <begin position="406"/>
        <end position="433"/>
    </location>
</feature>
<feature type="transmembrane region" description="Helical" evidence="8">
    <location>
        <begin position="193"/>
        <end position="214"/>
    </location>
</feature>
<feature type="transmembrane region" description="Helical" evidence="8">
    <location>
        <begin position="484"/>
        <end position="503"/>
    </location>
</feature>
<evidence type="ECO:0000256" key="1">
    <source>
        <dbReference type="ARBA" id="ARBA00004651"/>
    </source>
</evidence>
<name>A0A0E3M9X3_CLOSL</name>